<dbReference type="Proteomes" id="UP000008084">
    <property type="component" value="Chromosome"/>
</dbReference>
<dbReference type="KEGG" id="yey:Y11_26591"/>
<dbReference type="HOGENOM" id="CLU_3279024_0_0_6"/>
<organism evidence="1 2">
    <name type="scientific">Yersinia enterocolitica subsp. palearctica serotype O:3 (strain DSM 13030 / CIP 106945 / Y11)</name>
    <dbReference type="NCBI Taxonomy" id="930944"/>
    <lineage>
        <taxon>Bacteria</taxon>
        <taxon>Pseudomonadati</taxon>
        <taxon>Pseudomonadota</taxon>
        <taxon>Gammaproteobacteria</taxon>
        <taxon>Enterobacterales</taxon>
        <taxon>Yersiniaceae</taxon>
        <taxon>Yersinia</taxon>
    </lineage>
</organism>
<dbReference type="AlphaFoldDB" id="A0A0H3NMC5"/>
<reference evidence="1 2" key="1">
    <citation type="journal article" date="2011" name="J. Bacteriol.">
        <title>Complete genome sequence of Yersinia enterocolitica subsp. palearctica serogroup O:3.</title>
        <authorList>
            <person name="Batzilla J."/>
            <person name="Hoper D."/>
            <person name="Antonenka U."/>
            <person name="Heesemann J."/>
            <person name="Rakin A."/>
        </authorList>
    </citation>
    <scope>NUCLEOTIDE SEQUENCE [LARGE SCALE GENOMIC DNA]</scope>
    <source>
        <strain evidence="2">DSM 13030 / CIP 106945 / Y11</strain>
    </source>
</reference>
<dbReference type="EMBL" id="FR729477">
    <property type="protein sequence ID" value="CBY25522.1"/>
    <property type="molecule type" value="Genomic_DNA"/>
</dbReference>
<dbReference type="PATRIC" id="fig|930944.6.peg.2645"/>
<name>A0A0H3NMC5_YERE1</name>
<gene>
    <name evidence="1" type="ordered locus">Y11_26591</name>
</gene>
<protein>
    <submittedName>
        <fullName evidence="1">Uncharacterized protein</fullName>
    </submittedName>
</protein>
<proteinExistence type="predicted"/>
<sequence>MRLRLVLTGRFLLSRPYFLSDFINALLQIIICKTEQHPAQS</sequence>
<evidence type="ECO:0000313" key="2">
    <source>
        <dbReference type="Proteomes" id="UP000008084"/>
    </source>
</evidence>
<accession>A0A0H3NMC5</accession>
<evidence type="ECO:0000313" key="1">
    <source>
        <dbReference type="EMBL" id="CBY25522.1"/>
    </source>
</evidence>